<proteinExistence type="evidence at transcript level"/>
<organism evidence="1">
    <name type="scientific">Pan troglodytes</name>
    <name type="common">Chimpanzee</name>
    <dbReference type="NCBI Taxonomy" id="9598"/>
    <lineage>
        <taxon>Eukaryota</taxon>
        <taxon>Metazoa</taxon>
        <taxon>Chordata</taxon>
        <taxon>Craniata</taxon>
        <taxon>Vertebrata</taxon>
        <taxon>Euteleostomi</taxon>
        <taxon>Mammalia</taxon>
        <taxon>Eutheria</taxon>
        <taxon>Euarchontoglires</taxon>
        <taxon>Primates</taxon>
        <taxon>Haplorrhini</taxon>
        <taxon>Catarrhini</taxon>
        <taxon>Hominidae</taxon>
        <taxon>Pan</taxon>
    </lineage>
</organism>
<name>G2HHI5_PANTR</name>
<reference evidence="1" key="1">
    <citation type="journal article" date="2011" name="Funct. Integr. Genomics">
        <title>Major chimpanzee-specific structural changes in sperm development-associated genes.</title>
        <authorList>
            <person name="Kim R.N."/>
            <person name="Kim D.W."/>
            <person name="Choi S.H."/>
            <person name="Chae S.H."/>
            <person name="Nam S.H."/>
            <person name="Kim D.W."/>
            <person name="Kim A."/>
            <person name="Kang A."/>
            <person name="Park K.H."/>
            <person name="Lee Y.S."/>
            <person name="Hirai M."/>
            <person name="Suzuki Y."/>
            <person name="Sugano S."/>
            <person name="Hashimoto K."/>
            <person name="Kim D.S."/>
            <person name="Park H.S."/>
        </authorList>
    </citation>
    <scope>NUCLEOTIDE SEQUENCE</scope>
    <source>
        <tissue evidence="1">Testis</tissue>
    </source>
</reference>
<dbReference type="EMBL" id="AK306199">
    <property type="protein sequence ID" value="BAK63193.1"/>
    <property type="molecule type" value="mRNA"/>
</dbReference>
<accession>G2HHI5</accession>
<evidence type="ECO:0000313" key="1">
    <source>
        <dbReference type="EMBL" id="BAK63193.1"/>
    </source>
</evidence>
<dbReference type="AlphaFoldDB" id="G2HHI5"/>
<sequence>MARKDLTAVSLFWALRVSSPAAVTGRWRSETRQHGSWEPARHP</sequence>
<protein>
    <submittedName>
        <fullName evidence="1">Pyrin</fullName>
    </submittedName>
</protein>